<gene>
    <name evidence="3" type="ORF">E2L03_18410</name>
</gene>
<dbReference type="InterPro" id="IPR025273">
    <property type="entry name" value="DUF4064"/>
</dbReference>
<comment type="caution">
    <text evidence="3">The sequence shown here is derived from an EMBL/GenBank/DDBJ whole genome shotgun (WGS) entry which is preliminary data.</text>
</comment>
<evidence type="ECO:0000256" key="1">
    <source>
        <dbReference type="SAM" id="Phobius"/>
    </source>
</evidence>
<organism evidence="3 4">
    <name type="scientific">Shouchella lehensis</name>
    <dbReference type="NCBI Taxonomy" id="300825"/>
    <lineage>
        <taxon>Bacteria</taxon>
        <taxon>Bacillati</taxon>
        <taxon>Bacillota</taxon>
        <taxon>Bacilli</taxon>
        <taxon>Bacillales</taxon>
        <taxon>Bacillaceae</taxon>
        <taxon>Shouchella</taxon>
    </lineage>
</organism>
<dbReference type="Pfam" id="PF13273">
    <property type="entry name" value="DUF4064"/>
    <property type="match status" value="1"/>
</dbReference>
<feature type="transmembrane region" description="Helical" evidence="1">
    <location>
        <begin position="85"/>
        <end position="104"/>
    </location>
</feature>
<dbReference type="Proteomes" id="UP000298210">
    <property type="component" value="Unassembled WGS sequence"/>
</dbReference>
<protein>
    <submittedName>
        <fullName evidence="3">DUF4064 domain-containing protein</fullName>
    </submittedName>
</protein>
<sequence length="166" mass="17774">MGIEKGEMTVIKRTGERVLGIIGIVLFFLGTLFLGVLAVGADQGLFEEIVLEATNENSELLEPGQDPLNEEQANEMLEMIEMVNFGLLTAGSLIPAIAGIVAVVMVKKKPIVASILFLGSAIFYGATSFLLIALILPAIPLILYLIAGIMALVRKPKEPLEPVDQV</sequence>
<evidence type="ECO:0000313" key="4">
    <source>
        <dbReference type="Proteomes" id="UP000298210"/>
    </source>
</evidence>
<feature type="transmembrane region" description="Helical" evidence="1">
    <location>
        <begin position="18"/>
        <end position="41"/>
    </location>
</feature>
<keyword evidence="1" id="KW-0472">Membrane</keyword>
<dbReference type="AlphaFoldDB" id="A0A4Y7WFY4"/>
<feature type="transmembrane region" description="Helical" evidence="1">
    <location>
        <begin position="111"/>
        <end position="126"/>
    </location>
</feature>
<feature type="domain" description="DUF4064" evidence="2">
    <location>
        <begin position="12"/>
        <end position="125"/>
    </location>
</feature>
<name>A0A4Y7WFY4_9BACI</name>
<feature type="transmembrane region" description="Helical" evidence="1">
    <location>
        <begin position="132"/>
        <end position="153"/>
    </location>
</feature>
<dbReference type="EMBL" id="SNUX01000004">
    <property type="protein sequence ID" value="TES46658.1"/>
    <property type="molecule type" value="Genomic_DNA"/>
</dbReference>
<accession>A0A4Y7WFY4</accession>
<proteinExistence type="predicted"/>
<keyword evidence="1" id="KW-1133">Transmembrane helix</keyword>
<reference evidence="3 4" key="1">
    <citation type="submission" date="2019-03" db="EMBL/GenBank/DDBJ databases">
        <authorList>
            <person name="Liu G."/>
        </authorList>
    </citation>
    <scope>NUCLEOTIDE SEQUENCE [LARGE SCALE GENOMIC DNA]</scope>
    <source>
        <strain evidence="3 4">DSM 19099</strain>
    </source>
</reference>
<evidence type="ECO:0000259" key="2">
    <source>
        <dbReference type="Pfam" id="PF13273"/>
    </source>
</evidence>
<evidence type="ECO:0000313" key="3">
    <source>
        <dbReference type="EMBL" id="TES46658.1"/>
    </source>
</evidence>
<keyword evidence="1" id="KW-0812">Transmembrane</keyword>